<feature type="transmembrane region" description="Helical" evidence="6">
    <location>
        <begin position="355"/>
        <end position="373"/>
    </location>
</feature>
<organism evidence="8 9">
    <name type="scientific">Marinicrinis lubricantis</name>
    <dbReference type="NCBI Taxonomy" id="2086470"/>
    <lineage>
        <taxon>Bacteria</taxon>
        <taxon>Bacillati</taxon>
        <taxon>Bacillota</taxon>
        <taxon>Bacilli</taxon>
        <taxon>Bacillales</taxon>
        <taxon>Paenibacillaceae</taxon>
    </lineage>
</organism>
<dbReference type="EMBL" id="JBHSQV010000182">
    <property type="protein sequence ID" value="MFC5988596.1"/>
    <property type="molecule type" value="Genomic_DNA"/>
</dbReference>
<evidence type="ECO:0000256" key="4">
    <source>
        <dbReference type="ARBA" id="ARBA00022989"/>
    </source>
</evidence>
<feature type="transmembrane region" description="Helical" evidence="6">
    <location>
        <begin position="295"/>
        <end position="318"/>
    </location>
</feature>
<keyword evidence="9" id="KW-1185">Reference proteome</keyword>
<evidence type="ECO:0000256" key="1">
    <source>
        <dbReference type="ARBA" id="ARBA00004651"/>
    </source>
</evidence>
<keyword evidence="3 6" id="KW-0812">Transmembrane</keyword>
<feature type="transmembrane region" description="Helical" evidence="6">
    <location>
        <begin position="330"/>
        <end position="349"/>
    </location>
</feature>
<evidence type="ECO:0000256" key="2">
    <source>
        <dbReference type="ARBA" id="ARBA00022475"/>
    </source>
</evidence>
<accession>A0ABW1IU59</accession>
<dbReference type="RefSeq" id="WP_379896068.1">
    <property type="nucleotide sequence ID" value="NZ_CBCSCT010000011.1"/>
</dbReference>
<comment type="caution">
    <text evidence="8">The sequence shown here is derived from an EMBL/GenBank/DDBJ whole genome shotgun (WGS) entry which is preliminary data.</text>
</comment>
<feature type="transmembrane region" description="Helical" evidence="6">
    <location>
        <begin position="21"/>
        <end position="43"/>
    </location>
</feature>
<evidence type="ECO:0000256" key="5">
    <source>
        <dbReference type="ARBA" id="ARBA00023136"/>
    </source>
</evidence>
<evidence type="ECO:0000256" key="6">
    <source>
        <dbReference type="SAM" id="Phobius"/>
    </source>
</evidence>
<proteinExistence type="predicted"/>
<keyword evidence="2" id="KW-1003">Cell membrane</keyword>
<feature type="transmembrane region" description="Helical" evidence="6">
    <location>
        <begin position="385"/>
        <end position="404"/>
    </location>
</feature>
<keyword evidence="4 6" id="KW-1133">Transmembrane helix</keyword>
<evidence type="ECO:0000259" key="7">
    <source>
        <dbReference type="Pfam" id="PF12698"/>
    </source>
</evidence>
<evidence type="ECO:0000313" key="9">
    <source>
        <dbReference type="Proteomes" id="UP001596250"/>
    </source>
</evidence>
<dbReference type="Pfam" id="PF12698">
    <property type="entry name" value="ABC2_membrane_3"/>
    <property type="match status" value="1"/>
</dbReference>
<keyword evidence="5 6" id="KW-0472">Membrane</keyword>
<dbReference type="InterPro" id="IPR051449">
    <property type="entry name" value="ABC-2_transporter_component"/>
</dbReference>
<dbReference type="PANTHER" id="PTHR30294:SF29">
    <property type="entry name" value="MULTIDRUG ABC TRANSPORTER PERMEASE YBHS-RELATED"/>
    <property type="match status" value="1"/>
</dbReference>
<dbReference type="PANTHER" id="PTHR30294">
    <property type="entry name" value="MEMBRANE COMPONENT OF ABC TRANSPORTER YHHJ-RELATED"/>
    <property type="match status" value="1"/>
</dbReference>
<evidence type="ECO:0000313" key="8">
    <source>
        <dbReference type="EMBL" id="MFC5988596.1"/>
    </source>
</evidence>
<dbReference type="InterPro" id="IPR013525">
    <property type="entry name" value="ABC2_TM"/>
</dbReference>
<feature type="transmembrane region" description="Helical" evidence="6">
    <location>
        <begin position="200"/>
        <end position="221"/>
    </location>
</feature>
<gene>
    <name evidence="8" type="ORF">ACFPXP_19505</name>
</gene>
<comment type="subcellular location">
    <subcellularLocation>
        <location evidence="1">Cell membrane</location>
        <topology evidence="1">Multi-pass membrane protein</topology>
    </subcellularLocation>
</comment>
<feature type="transmembrane region" description="Helical" evidence="6">
    <location>
        <begin position="250"/>
        <end position="275"/>
    </location>
</feature>
<feature type="domain" description="ABC-2 type transporter transmembrane" evidence="7">
    <location>
        <begin position="20"/>
        <end position="404"/>
    </location>
</feature>
<sequence length="432" mass="47931">MNKDLFKVIGFTFRNKARTKSFMVTTLIMAIILSIVINIPYFISKFSSDEPTNIGIIQADGDQIPMQLQQYYSSQSEPDISIKLYKPQASEEANEEMLKELISEGEIDGYLVAESGESAAFPKFVYKSEDNMDFGKSSQLEAGLQIVKTQIVGGQLGLSDEQLAQLYEPIELDTMQISAEQGAGTVGEGKTEAESAMSYALVYVMIIVLFMGIMVSGQLIATEITSEKSSRVMEILITSVSPLSQMFGKILGMFLLAISQISIFIVVTIINLSMPHNQGLLKDFDIDLTQVPVSMYIYAVLFYLVGFFLYATLFAAVGSIVSRTEDLGQAVMPITFISMAGFYIGIFGINAPNSTLVEVTSFIPFFAPFIMFLRIGVADPAVWEVWLSIAILLVTTYVMGWLSAKIYRTGVLMYGKRPSWKEIRKAMKAYKF</sequence>
<protein>
    <submittedName>
        <fullName evidence="8">ABC transporter permease</fullName>
    </submittedName>
</protein>
<name>A0ABW1IU59_9BACL</name>
<reference evidence="9" key="1">
    <citation type="journal article" date="2019" name="Int. J. Syst. Evol. Microbiol.">
        <title>The Global Catalogue of Microorganisms (GCM) 10K type strain sequencing project: providing services to taxonomists for standard genome sequencing and annotation.</title>
        <authorList>
            <consortium name="The Broad Institute Genomics Platform"/>
            <consortium name="The Broad Institute Genome Sequencing Center for Infectious Disease"/>
            <person name="Wu L."/>
            <person name="Ma J."/>
        </authorList>
    </citation>
    <scope>NUCLEOTIDE SEQUENCE [LARGE SCALE GENOMIC DNA]</scope>
    <source>
        <strain evidence="9">CCM 8749</strain>
    </source>
</reference>
<evidence type="ECO:0000256" key="3">
    <source>
        <dbReference type="ARBA" id="ARBA00022692"/>
    </source>
</evidence>
<dbReference type="Proteomes" id="UP001596250">
    <property type="component" value="Unassembled WGS sequence"/>
</dbReference>